<keyword evidence="2" id="KW-1185">Reference proteome</keyword>
<proteinExistence type="predicted"/>
<organism evidence="1 2">
    <name type="scientific">Cryptolaemus montrouzieri</name>
    <dbReference type="NCBI Taxonomy" id="559131"/>
    <lineage>
        <taxon>Eukaryota</taxon>
        <taxon>Metazoa</taxon>
        <taxon>Ecdysozoa</taxon>
        <taxon>Arthropoda</taxon>
        <taxon>Hexapoda</taxon>
        <taxon>Insecta</taxon>
        <taxon>Pterygota</taxon>
        <taxon>Neoptera</taxon>
        <taxon>Endopterygota</taxon>
        <taxon>Coleoptera</taxon>
        <taxon>Polyphaga</taxon>
        <taxon>Cucujiformia</taxon>
        <taxon>Coccinelloidea</taxon>
        <taxon>Coccinellidae</taxon>
        <taxon>Scymninae</taxon>
        <taxon>Scymnini</taxon>
        <taxon>Cryptolaemus</taxon>
    </lineage>
</organism>
<gene>
    <name evidence="1" type="ORF">HHI36_010666</name>
</gene>
<evidence type="ECO:0000313" key="2">
    <source>
        <dbReference type="Proteomes" id="UP001516400"/>
    </source>
</evidence>
<accession>A0ABD2MJB8</accession>
<evidence type="ECO:0000313" key="1">
    <source>
        <dbReference type="EMBL" id="KAL3266496.1"/>
    </source>
</evidence>
<dbReference type="Proteomes" id="UP001516400">
    <property type="component" value="Unassembled WGS sequence"/>
</dbReference>
<sequence>MMRKCISSKEHKSSPARKLPLLLEIEVNEMEWTQTYYEKRCLCEVIFLSLSKKKNLVTANFIKYSSFHHPGRKLKQSSSHLFRSRYVIPCHTNIGSKKMEFDNLQNMNEISSENSNFSI</sequence>
<reference evidence="1 2" key="1">
    <citation type="journal article" date="2021" name="BMC Biol.">
        <title>Horizontally acquired antibacterial genes associated with adaptive radiation of ladybird beetles.</title>
        <authorList>
            <person name="Li H.S."/>
            <person name="Tang X.F."/>
            <person name="Huang Y.H."/>
            <person name="Xu Z.Y."/>
            <person name="Chen M.L."/>
            <person name="Du X.Y."/>
            <person name="Qiu B.Y."/>
            <person name="Chen P.T."/>
            <person name="Zhang W."/>
            <person name="Slipinski A."/>
            <person name="Escalona H.E."/>
            <person name="Waterhouse R.M."/>
            <person name="Zwick A."/>
            <person name="Pang H."/>
        </authorList>
    </citation>
    <scope>NUCLEOTIDE SEQUENCE [LARGE SCALE GENOMIC DNA]</scope>
    <source>
        <strain evidence="1">SYSU2018</strain>
    </source>
</reference>
<protein>
    <submittedName>
        <fullName evidence="1">Uncharacterized protein</fullName>
    </submittedName>
</protein>
<name>A0ABD2MJB8_9CUCU</name>
<dbReference type="EMBL" id="JABFTP020000001">
    <property type="protein sequence ID" value="KAL3266496.1"/>
    <property type="molecule type" value="Genomic_DNA"/>
</dbReference>
<comment type="caution">
    <text evidence="1">The sequence shown here is derived from an EMBL/GenBank/DDBJ whole genome shotgun (WGS) entry which is preliminary data.</text>
</comment>
<dbReference type="AlphaFoldDB" id="A0ABD2MJB8"/>